<dbReference type="SUPFAM" id="SSF49785">
    <property type="entry name" value="Galactose-binding domain-like"/>
    <property type="match status" value="1"/>
</dbReference>
<evidence type="ECO:0000313" key="1">
    <source>
        <dbReference type="EMBL" id="MFC3180279.1"/>
    </source>
</evidence>
<sequence>MPTVNVIINGDFDQGSTGWTGTDLETNYTHDVYVVGGTPTNHVAEMDGTAAAVTVMQQSFMIDQAGTYPLPLFHP</sequence>
<protein>
    <submittedName>
        <fullName evidence="1">Uncharacterized protein</fullName>
    </submittedName>
</protein>
<dbReference type="EMBL" id="JBHRTO010000001">
    <property type="protein sequence ID" value="MFC3180279.1"/>
    <property type="molecule type" value="Genomic_DNA"/>
</dbReference>
<dbReference type="Proteomes" id="UP001595547">
    <property type="component" value="Unassembled WGS sequence"/>
</dbReference>
<evidence type="ECO:0000313" key="2">
    <source>
        <dbReference type="Proteomes" id="UP001595547"/>
    </source>
</evidence>
<proteinExistence type="predicted"/>
<organism evidence="1 2">
    <name type="scientific">Cypionkella sinensis</name>
    <dbReference type="NCBI Taxonomy" id="1756043"/>
    <lineage>
        <taxon>Bacteria</taxon>
        <taxon>Pseudomonadati</taxon>
        <taxon>Pseudomonadota</taxon>
        <taxon>Alphaproteobacteria</taxon>
        <taxon>Rhodobacterales</taxon>
        <taxon>Paracoccaceae</taxon>
        <taxon>Cypionkella</taxon>
    </lineage>
</organism>
<dbReference type="Gene3D" id="2.60.120.260">
    <property type="entry name" value="Galactose-binding domain-like"/>
    <property type="match status" value="1"/>
</dbReference>
<dbReference type="InterPro" id="IPR008979">
    <property type="entry name" value="Galactose-bd-like_sf"/>
</dbReference>
<accession>A0ABV7J061</accession>
<comment type="caution">
    <text evidence="1">The sequence shown here is derived from an EMBL/GenBank/DDBJ whole genome shotgun (WGS) entry which is preliminary data.</text>
</comment>
<keyword evidence="2" id="KW-1185">Reference proteome</keyword>
<reference evidence="2" key="1">
    <citation type="journal article" date="2019" name="Int. J. Syst. Evol. Microbiol.">
        <title>The Global Catalogue of Microorganisms (GCM) 10K type strain sequencing project: providing services to taxonomists for standard genome sequencing and annotation.</title>
        <authorList>
            <consortium name="The Broad Institute Genomics Platform"/>
            <consortium name="The Broad Institute Genome Sequencing Center for Infectious Disease"/>
            <person name="Wu L."/>
            <person name="Ma J."/>
        </authorList>
    </citation>
    <scope>NUCLEOTIDE SEQUENCE [LARGE SCALE GENOMIC DNA]</scope>
    <source>
        <strain evidence="2">KCTC 52039</strain>
    </source>
</reference>
<name>A0ABV7J061_9RHOB</name>
<dbReference type="RefSeq" id="WP_380071909.1">
    <property type="nucleotide sequence ID" value="NZ_JBHRTO010000001.1"/>
</dbReference>
<gene>
    <name evidence="1" type="ORF">ACFOGH_04705</name>
</gene>